<evidence type="ECO:0000313" key="6">
    <source>
        <dbReference type="Proteomes" id="UP000465302"/>
    </source>
</evidence>
<dbReference type="EMBL" id="BLKS01000003">
    <property type="protein sequence ID" value="GFG55141.1"/>
    <property type="molecule type" value="Genomic_DNA"/>
</dbReference>
<dbReference type="PANTHER" id="PTHR43248">
    <property type="entry name" value="2-SUCCINYL-6-HYDROXY-2,4-CYCLOHEXADIENE-1-CARBOXYLATE SYNTHASE"/>
    <property type="match status" value="1"/>
</dbReference>
<dbReference type="AlphaFoldDB" id="A0A7I9WBP8"/>
<dbReference type="SUPFAM" id="SSF53474">
    <property type="entry name" value="alpha/beta-Hydrolases"/>
    <property type="match status" value="1"/>
</dbReference>
<evidence type="ECO:0000256" key="3">
    <source>
        <dbReference type="ARBA" id="ARBA00022801"/>
    </source>
</evidence>
<keyword evidence="3 5" id="KW-0378">Hydrolase</keyword>
<dbReference type="InterPro" id="IPR051601">
    <property type="entry name" value="Serine_prot/Carboxylest_S33"/>
</dbReference>
<keyword evidence="2" id="KW-0732">Signal</keyword>
<dbReference type="GO" id="GO:0016787">
    <property type="term" value="F:hydrolase activity"/>
    <property type="evidence" value="ECO:0007669"/>
    <property type="project" value="UniProtKB-KW"/>
</dbReference>
<comment type="similarity">
    <text evidence="1">Belongs to the peptidase S33 family.</text>
</comment>
<evidence type="ECO:0000256" key="2">
    <source>
        <dbReference type="ARBA" id="ARBA00022729"/>
    </source>
</evidence>
<accession>A0A7I9WBP8</accession>
<evidence type="ECO:0000256" key="1">
    <source>
        <dbReference type="ARBA" id="ARBA00010088"/>
    </source>
</evidence>
<dbReference type="InterPro" id="IPR000073">
    <property type="entry name" value="AB_hydrolase_1"/>
</dbReference>
<dbReference type="Gene3D" id="3.40.50.1820">
    <property type="entry name" value="alpha/beta hydrolase"/>
    <property type="match status" value="1"/>
</dbReference>
<comment type="caution">
    <text evidence="5">The sequence shown here is derived from an EMBL/GenBank/DDBJ whole genome shotgun (WGS) entry which is preliminary data.</text>
</comment>
<name>A0A7I9WBP8_MYCAG</name>
<gene>
    <name evidence="5" type="ORF">MAGR_65820</name>
</gene>
<reference evidence="5 6" key="1">
    <citation type="journal article" date="2019" name="Emerg. Microbes Infect.">
        <title>Comprehensive subspecies identification of 175 nontuberculous mycobacteria species based on 7547 genomic profiles.</title>
        <authorList>
            <person name="Matsumoto Y."/>
            <person name="Kinjo T."/>
            <person name="Motooka D."/>
            <person name="Nabeya D."/>
            <person name="Jung N."/>
            <person name="Uechi K."/>
            <person name="Horii T."/>
            <person name="Iida T."/>
            <person name="Fujita J."/>
            <person name="Nakamura S."/>
        </authorList>
    </citation>
    <scope>NUCLEOTIDE SEQUENCE [LARGE SCALE GENOMIC DNA]</scope>
    <source>
        <strain evidence="5 6">JCM 6377</strain>
    </source>
</reference>
<proteinExistence type="inferred from homology"/>
<sequence length="541" mass="57881">MLTNGIDEEAHEGFRTVTVRLRDLSDGGVHATMAAMWRAGRRGAALLACVLMAGFTCPPASATPEGRATERYGEPPVWGGCERFVADTSKIPAAQCGTVSVPVDYANPEGPQAELAVIKVPATGDRIGVLMVNPGGPGASAVDTVAGMGAALADTEIGRRFDLVGFDPRGVGHSTPELRCRTDAEFDAYRRQPNADYSPAGVAHIESLYRQFAQWCTERMGTEFLANVGTANTAKDMDVVRAALGENLINYLGFSYGTELGAAYAEAYPDRIRAMVLDGAVDPSLDPIEENLRQLAGFQRAFEDYAADCASAPGCPLGDDPAKWVDRYHELVDPLVTQPAKTDDPRGLSYSDAITGTVNALYSRQFWKFLTSGLLGLQRGTDPGDLLLLADDYLGRDDQGHYSNKQDAFYAIRCVNAPFPTDPAVWAAADQRAREVAPFLSYGSFTGFAPRDVCAMWPVPPSSTPHPAVSPGPDKVVVVSTTHDPATPYEAGVELAKQMGARLITFEGTQHTVVFNGDACVDTAVVRFLVDLVAPPEGLHC</sequence>
<dbReference type="PANTHER" id="PTHR43248:SF29">
    <property type="entry name" value="TRIPEPTIDYL AMINOPEPTIDASE"/>
    <property type="match status" value="1"/>
</dbReference>
<dbReference type="Proteomes" id="UP000465302">
    <property type="component" value="Unassembled WGS sequence"/>
</dbReference>
<dbReference type="InterPro" id="IPR029058">
    <property type="entry name" value="AB_hydrolase_fold"/>
</dbReference>
<dbReference type="Pfam" id="PF00561">
    <property type="entry name" value="Abhydrolase_1"/>
    <property type="match status" value="1"/>
</dbReference>
<feature type="domain" description="AB hydrolase-1" evidence="4">
    <location>
        <begin position="129"/>
        <end position="517"/>
    </location>
</feature>
<evidence type="ECO:0000259" key="4">
    <source>
        <dbReference type="Pfam" id="PF00561"/>
    </source>
</evidence>
<evidence type="ECO:0000313" key="5">
    <source>
        <dbReference type="EMBL" id="GFG55141.1"/>
    </source>
</evidence>
<protein>
    <submittedName>
        <fullName evidence="5">Hydrolase</fullName>
    </submittedName>
</protein>
<organism evidence="5 6">
    <name type="scientific">Mycolicibacterium agri</name>
    <name type="common">Mycobacterium agri</name>
    <dbReference type="NCBI Taxonomy" id="36811"/>
    <lineage>
        <taxon>Bacteria</taxon>
        <taxon>Bacillati</taxon>
        <taxon>Actinomycetota</taxon>
        <taxon>Actinomycetes</taxon>
        <taxon>Mycobacteriales</taxon>
        <taxon>Mycobacteriaceae</taxon>
        <taxon>Mycolicibacterium</taxon>
    </lineage>
</organism>